<keyword evidence="10 18" id="KW-0418">Kinase</keyword>
<keyword evidence="7" id="KW-0808">Transferase</keyword>
<evidence type="ECO:0000256" key="7">
    <source>
        <dbReference type="ARBA" id="ARBA00022679"/>
    </source>
</evidence>
<dbReference type="InterPro" id="IPR003661">
    <property type="entry name" value="HisK_dim/P_dom"/>
</dbReference>
<keyword evidence="9" id="KW-0547">Nucleotide-binding</keyword>
<evidence type="ECO:0000259" key="16">
    <source>
        <dbReference type="PROSITE" id="PS50109"/>
    </source>
</evidence>
<dbReference type="EMBL" id="JACJHX010000004">
    <property type="protein sequence ID" value="MBA9026439.1"/>
    <property type="molecule type" value="Genomic_DNA"/>
</dbReference>
<dbReference type="RefSeq" id="WP_182502286.1">
    <property type="nucleotide sequence ID" value="NZ_JACJHX010000004.1"/>
</dbReference>
<accession>A0ABR6CND7</accession>
<evidence type="ECO:0000256" key="1">
    <source>
        <dbReference type="ARBA" id="ARBA00000085"/>
    </source>
</evidence>
<dbReference type="SMART" id="SM00388">
    <property type="entry name" value="HisKA"/>
    <property type="match status" value="1"/>
</dbReference>
<sequence length="457" mass="52653">MRITLKINLLTTTWMLFILILINIVVFILFMTTTVNMEEDRAFQKAGDLIKNIRANDRSDQIESDLKNNLTENSYIRILQPDGRILYEITNEKELAKKVKGKYVHTREAKRRNIEIDEKEKQVIIVRVPIENVPHLKGSIEIGEELEGLETRKDILLLILGVSTMLAVILSLLSGKWISNMIMRPISNMINTMEDIERSGVPKKIRILNDTKDELQTLANTFNRMIDRLEENFEKQSQFVSDASHELKTPLTVIKSYANLLRRQGLEDKELADEAIQAIHSEATRIQKMTETFLDVASLEKEVELDLEIVDLALLCQDILKQMKKVYKREITLHFEQSPIFVVADELKIKQVIIILLDNAIKYSNDTIDIFLEKNDVNAIVRVKDYGIGIPEEEIKNIFERFYRVDKARSRETGGSGLGLHIAKKIMTLHKGEIKIRSKEREGTEVELFLPASLEIV</sequence>
<dbReference type="CDD" id="cd00075">
    <property type="entry name" value="HATPase"/>
    <property type="match status" value="1"/>
</dbReference>
<feature type="domain" description="HAMP" evidence="17">
    <location>
        <begin position="180"/>
        <end position="234"/>
    </location>
</feature>
<proteinExistence type="predicted"/>
<dbReference type="SMART" id="SM00387">
    <property type="entry name" value="HATPase_c"/>
    <property type="match status" value="1"/>
</dbReference>
<evidence type="ECO:0000259" key="17">
    <source>
        <dbReference type="PROSITE" id="PS50885"/>
    </source>
</evidence>
<evidence type="ECO:0000256" key="15">
    <source>
        <dbReference type="SAM" id="Phobius"/>
    </source>
</evidence>
<evidence type="ECO:0000256" key="13">
    <source>
        <dbReference type="ARBA" id="ARBA00023012"/>
    </source>
</evidence>
<comment type="catalytic activity">
    <reaction evidence="1">
        <text>ATP + protein L-histidine = ADP + protein N-phospho-L-histidine.</text>
        <dbReference type="EC" id="2.7.13.3"/>
    </reaction>
</comment>
<dbReference type="CDD" id="cd00082">
    <property type="entry name" value="HisKA"/>
    <property type="match status" value="1"/>
</dbReference>
<dbReference type="SMART" id="SM00304">
    <property type="entry name" value="HAMP"/>
    <property type="match status" value="1"/>
</dbReference>
<evidence type="ECO:0000256" key="6">
    <source>
        <dbReference type="ARBA" id="ARBA00022553"/>
    </source>
</evidence>
<evidence type="ECO:0000256" key="2">
    <source>
        <dbReference type="ARBA" id="ARBA00004651"/>
    </source>
</evidence>
<keyword evidence="19" id="KW-1185">Reference proteome</keyword>
<dbReference type="InterPro" id="IPR041610">
    <property type="entry name" value="ArlS_N"/>
</dbReference>
<dbReference type="PROSITE" id="PS50109">
    <property type="entry name" value="HIS_KIN"/>
    <property type="match status" value="1"/>
</dbReference>
<gene>
    <name evidence="18" type="ORF">HNP81_001724</name>
</gene>
<dbReference type="Gene3D" id="1.10.287.130">
    <property type="match status" value="1"/>
</dbReference>
<evidence type="ECO:0000256" key="3">
    <source>
        <dbReference type="ARBA" id="ARBA00012438"/>
    </source>
</evidence>
<evidence type="ECO:0000256" key="14">
    <source>
        <dbReference type="ARBA" id="ARBA00023136"/>
    </source>
</evidence>
<evidence type="ECO:0000313" key="18">
    <source>
        <dbReference type="EMBL" id="MBA9026439.1"/>
    </source>
</evidence>
<evidence type="ECO:0000313" key="19">
    <source>
        <dbReference type="Proteomes" id="UP000626697"/>
    </source>
</evidence>
<organism evidence="18 19">
    <name type="scientific">Peribacillus huizhouensis</name>
    <dbReference type="NCBI Taxonomy" id="1501239"/>
    <lineage>
        <taxon>Bacteria</taxon>
        <taxon>Bacillati</taxon>
        <taxon>Bacillota</taxon>
        <taxon>Bacilli</taxon>
        <taxon>Bacillales</taxon>
        <taxon>Bacillaceae</taxon>
        <taxon>Peribacillus</taxon>
    </lineage>
</organism>
<dbReference type="PROSITE" id="PS50885">
    <property type="entry name" value="HAMP"/>
    <property type="match status" value="1"/>
</dbReference>
<dbReference type="CDD" id="cd06225">
    <property type="entry name" value="HAMP"/>
    <property type="match status" value="1"/>
</dbReference>
<dbReference type="Proteomes" id="UP000626697">
    <property type="component" value="Unassembled WGS sequence"/>
</dbReference>
<keyword evidence="6" id="KW-0597">Phosphoprotein</keyword>
<dbReference type="Gene3D" id="6.10.340.10">
    <property type="match status" value="1"/>
</dbReference>
<evidence type="ECO:0000256" key="12">
    <source>
        <dbReference type="ARBA" id="ARBA00022989"/>
    </source>
</evidence>
<keyword evidence="12 15" id="KW-1133">Transmembrane helix</keyword>
<dbReference type="SUPFAM" id="SSF55874">
    <property type="entry name" value="ATPase domain of HSP90 chaperone/DNA topoisomerase II/histidine kinase"/>
    <property type="match status" value="1"/>
</dbReference>
<comment type="caution">
    <text evidence="18">The sequence shown here is derived from an EMBL/GenBank/DDBJ whole genome shotgun (WGS) entry which is preliminary data.</text>
</comment>
<keyword evidence="11" id="KW-0067">ATP-binding</keyword>
<dbReference type="Pfam" id="PF00512">
    <property type="entry name" value="HisKA"/>
    <property type="match status" value="1"/>
</dbReference>
<dbReference type="SUPFAM" id="SSF47384">
    <property type="entry name" value="Homodimeric domain of signal transducing histidine kinase"/>
    <property type="match status" value="1"/>
</dbReference>
<dbReference type="Pfam" id="PF02518">
    <property type="entry name" value="HATPase_c"/>
    <property type="match status" value="1"/>
</dbReference>
<dbReference type="InterPro" id="IPR003594">
    <property type="entry name" value="HATPase_dom"/>
</dbReference>
<evidence type="ECO:0000256" key="5">
    <source>
        <dbReference type="ARBA" id="ARBA00022475"/>
    </source>
</evidence>
<dbReference type="Pfam" id="PF18719">
    <property type="entry name" value="ArlS_N"/>
    <property type="match status" value="1"/>
</dbReference>
<reference evidence="18 19" key="1">
    <citation type="submission" date="2020-08" db="EMBL/GenBank/DDBJ databases">
        <title>Genomic Encyclopedia of Type Strains, Phase IV (KMG-IV): sequencing the most valuable type-strain genomes for metagenomic binning, comparative biology and taxonomic classification.</title>
        <authorList>
            <person name="Goeker M."/>
        </authorList>
    </citation>
    <scope>NUCLEOTIDE SEQUENCE [LARGE SCALE GENOMIC DNA]</scope>
    <source>
        <strain evidence="18 19">DSM 105481</strain>
    </source>
</reference>
<dbReference type="InterPro" id="IPR004358">
    <property type="entry name" value="Sig_transdc_His_kin-like_C"/>
</dbReference>
<comment type="subcellular location">
    <subcellularLocation>
        <location evidence="2">Cell membrane</location>
        <topology evidence="2">Multi-pass membrane protein</topology>
    </subcellularLocation>
</comment>
<dbReference type="InterPro" id="IPR050428">
    <property type="entry name" value="TCS_sensor_his_kinase"/>
</dbReference>
<evidence type="ECO:0000256" key="11">
    <source>
        <dbReference type="ARBA" id="ARBA00022840"/>
    </source>
</evidence>
<dbReference type="EC" id="2.7.13.3" evidence="3"/>
<dbReference type="InterPro" id="IPR036890">
    <property type="entry name" value="HATPase_C_sf"/>
</dbReference>
<dbReference type="PANTHER" id="PTHR45436:SF5">
    <property type="entry name" value="SENSOR HISTIDINE KINASE TRCS"/>
    <property type="match status" value="1"/>
</dbReference>
<feature type="domain" description="Histidine kinase" evidence="16">
    <location>
        <begin position="242"/>
        <end position="454"/>
    </location>
</feature>
<evidence type="ECO:0000256" key="8">
    <source>
        <dbReference type="ARBA" id="ARBA00022692"/>
    </source>
</evidence>
<dbReference type="PRINTS" id="PR00344">
    <property type="entry name" value="BCTRLSENSOR"/>
</dbReference>
<dbReference type="SUPFAM" id="SSF158472">
    <property type="entry name" value="HAMP domain-like"/>
    <property type="match status" value="1"/>
</dbReference>
<keyword evidence="14 15" id="KW-0472">Membrane</keyword>
<dbReference type="InterPro" id="IPR005467">
    <property type="entry name" value="His_kinase_dom"/>
</dbReference>
<evidence type="ECO:0000256" key="9">
    <source>
        <dbReference type="ARBA" id="ARBA00022741"/>
    </source>
</evidence>
<dbReference type="InterPro" id="IPR036097">
    <property type="entry name" value="HisK_dim/P_sf"/>
</dbReference>
<protein>
    <recommendedName>
        <fullName evidence="4">Signal transduction histidine-protein kinase ArlS</fullName>
        <ecNumber evidence="3">2.7.13.3</ecNumber>
    </recommendedName>
</protein>
<feature type="transmembrane region" description="Helical" evidence="15">
    <location>
        <begin position="7"/>
        <end position="31"/>
    </location>
</feature>
<dbReference type="PANTHER" id="PTHR45436">
    <property type="entry name" value="SENSOR HISTIDINE KINASE YKOH"/>
    <property type="match status" value="1"/>
</dbReference>
<dbReference type="GO" id="GO:0016301">
    <property type="term" value="F:kinase activity"/>
    <property type="evidence" value="ECO:0007669"/>
    <property type="project" value="UniProtKB-KW"/>
</dbReference>
<evidence type="ECO:0000256" key="10">
    <source>
        <dbReference type="ARBA" id="ARBA00022777"/>
    </source>
</evidence>
<keyword evidence="5" id="KW-1003">Cell membrane</keyword>
<name>A0ABR6CND7_9BACI</name>
<dbReference type="Pfam" id="PF00672">
    <property type="entry name" value="HAMP"/>
    <property type="match status" value="1"/>
</dbReference>
<keyword evidence="8 15" id="KW-0812">Transmembrane</keyword>
<feature type="transmembrane region" description="Helical" evidence="15">
    <location>
        <begin position="155"/>
        <end position="174"/>
    </location>
</feature>
<dbReference type="Gene3D" id="3.30.565.10">
    <property type="entry name" value="Histidine kinase-like ATPase, C-terminal domain"/>
    <property type="match status" value="1"/>
</dbReference>
<dbReference type="InterPro" id="IPR003660">
    <property type="entry name" value="HAMP_dom"/>
</dbReference>
<keyword evidence="13" id="KW-0902">Two-component regulatory system</keyword>
<evidence type="ECO:0000256" key="4">
    <source>
        <dbReference type="ARBA" id="ARBA00015735"/>
    </source>
</evidence>